<name>A0ABS4CBU9_9PSED</name>
<evidence type="ECO:0000313" key="2">
    <source>
        <dbReference type="EMBL" id="MBP0948118.1"/>
    </source>
</evidence>
<evidence type="ECO:0000256" key="1">
    <source>
        <dbReference type="SAM" id="SignalP"/>
    </source>
</evidence>
<feature type="signal peptide" evidence="1">
    <location>
        <begin position="1"/>
        <end position="24"/>
    </location>
</feature>
<keyword evidence="1" id="KW-0732">Signal</keyword>
<evidence type="ECO:0008006" key="4">
    <source>
        <dbReference type="Google" id="ProtNLM"/>
    </source>
</evidence>
<protein>
    <recommendedName>
        <fullName evidence="4">Lipoprotein</fullName>
    </recommendedName>
</protein>
<accession>A0ABS4CBU9</accession>
<dbReference type="Proteomes" id="UP000673197">
    <property type="component" value="Unassembled WGS sequence"/>
</dbReference>
<evidence type="ECO:0000313" key="3">
    <source>
        <dbReference type="Proteomes" id="UP000673197"/>
    </source>
</evidence>
<sequence length="220" mass="23892">MFRLFKATALALVLGIAAGCTQTASVVSEPLQPAPNAPVAYLVGSLGPKFVNLFPAQRQALLFRKRGSQNGAMGLWTSDFKQKTSDDIQDADGVASVFVLPLTPGDYEFYDFDLYTLVTSGQIAYSTSLSAKEKFTRSMHLEPGKAYYIGEFRSTCILQAGCAFLWRNEMARDGVVAKRQHPQMPALQFLPLDLTGTGPFFIDDTPGKGLAPKVAGESRP</sequence>
<organism evidence="2 3">
    <name type="scientific">Pseudomonas alliivorans</name>
    <dbReference type="NCBI Taxonomy" id="2810613"/>
    <lineage>
        <taxon>Bacteria</taxon>
        <taxon>Pseudomonadati</taxon>
        <taxon>Pseudomonadota</taxon>
        <taxon>Gammaproteobacteria</taxon>
        <taxon>Pseudomonadales</taxon>
        <taxon>Pseudomonadaceae</taxon>
        <taxon>Pseudomonas</taxon>
    </lineage>
</organism>
<proteinExistence type="predicted"/>
<comment type="caution">
    <text evidence="2">The sequence shown here is derived from an EMBL/GenBank/DDBJ whole genome shotgun (WGS) entry which is preliminary data.</text>
</comment>
<dbReference type="PROSITE" id="PS51257">
    <property type="entry name" value="PROKAR_LIPOPROTEIN"/>
    <property type="match status" value="1"/>
</dbReference>
<feature type="chain" id="PRO_5047447767" description="Lipoprotein" evidence="1">
    <location>
        <begin position="25"/>
        <end position="220"/>
    </location>
</feature>
<gene>
    <name evidence="2" type="ORF">JTJ32_22585</name>
</gene>
<dbReference type="EMBL" id="JAFFZW010000010">
    <property type="protein sequence ID" value="MBP0948118.1"/>
    <property type="molecule type" value="Genomic_DNA"/>
</dbReference>
<dbReference type="RefSeq" id="WP_099229281.1">
    <property type="nucleotide sequence ID" value="NZ_JAFFZU010000023.1"/>
</dbReference>
<keyword evidence="3" id="KW-1185">Reference proteome</keyword>
<reference evidence="2 3" key="1">
    <citation type="journal article" date="2022" name="Syst. Appl. Microbiol.">
        <title>Pseudomonas alliivorans sp. nov., a plant-pathogenic bacterium isolated from onion foliage in Georgia, USA.</title>
        <authorList>
            <person name="Zhao M."/>
            <person name="Tyson C."/>
            <person name="Chen H.C."/>
            <person name="Paudel S."/>
            <person name="Gitaitis R."/>
            <person name="Kvitko B."/>
            <person name="Dutta B."/>
        </authorList>
    </citation>
    <scope>NUCLEOTIDE SEQUENCE [LARGE SCALE GENOMIC DNA]</scope>
    <source>
        <strain evidence="2 3">20GA0068</strain>
    </source>
</reference>